<evidence type="ECO:0000313" key="3">
    <source>
        <dbReference type="Proteomes" id="UP001347796"/>
    </source>
</evidence>
<sequence length="178" mass="20384">MDLNCYLLVILSSCHAVIHNNIEPNKELMKDTLNTLETMKKTAVELATSTAISSKDNIGLYDKRRDVDLNNFNMGIGKRLWKLKEIVKKMDTHRSGRNILGILKDSVHSNLSDLLKHALDEDPPTNYNFSASIWKYPQDSTIWRNRKNKYNRAHDSKPEVSGTGENLDPIMQWMGIGR</sequence>
<feature type="signal peptide" evidence="1">
    <location>
        <begin position="1"/>
        <end position="16"/>
    </location>
</feature>
<reference evidence="2 3" key="1">
    <citation type="submission" date="2024-01" db="EMBL/GenBank/DDBJ databases">
        <title>The genome of the rayed Mediterranean limpet Patella caerulea (Linnaeus, 1758).</title>
        <authorList>
            <person name="Anh-Thu Weber A."/>
            <person name="Halstead-Nussloch G."/>
        </authorList>
    </citation>
    <scope>NUCLEOTIDE SEQUENCE [LARGE SCALE GENOMIC DNA]</scope>
    <source>
        <strain evidence="2">AATW-2023a</strain>
        <tissue evidence="2">Whole specimen</tissue>
    </source>
</reference>
<organism evidence="2 3">
    <name type="scientific">Patella caerulea</name>
    <name type="common">Rayed Mediterranean limpet</name>
    <dbReference type="NCBI Taxonomy" id="87958"/>
    <lineage>
        <taxon>Eukaryota</taxon>
        <taxon>Metazoa</taxon>
        <taxon>Spiralia</taxon>
        <taxon>Lophotrochozoa</taxon>
        <taxon>Mollusca</taxon>
        <taxon>Gastropoda</taxon>
        <taxon>Patellogastropoda</taxon>
        <taxon>Patelloidea</taxon>
        <taxon>Patellidae</taxon>
        <taxon>Patella</taxon>
    </lineage>
</organism>
<keyword evidence="1" id="KW-0732">Signal</keyword>
<gene>
    <name evidence="2" type="ORF">SNE40_014116</name>
</gene>
<proteinExistence type="predicted"/>
<keyword evidence="3" id="KW-1185">Reference proteome</keyword>
<comment type="caution">
    <text evidence="2">The sequence shown here is derived from an EMBL/GenBank/DDBJ whole genome shotgun (WGS) entry which is preliminary data.</text>
</comment>
<accession>A0AAN8PQ27</accession>
<name>A0AAN8PQ27_PATCE</name>
<protein>
    <submittedName>
        <fullName evidence="2">Uncharacterized protein</fullName>
    </submittedName>
</protein>
<dbReference type="AlphaFoldDB" id="A0AAN8PQ27"/>
<dbReference type="Proteomes" id="UP001347796">
    <property type="component" value="Unassembled WGS sequence"/>
</dbReference>
<dbReference type="EMBL" id="JAZGQO010000010">
    <property type="protein sequence ID" value="KAK6175721.1"/>
    <property type="molecule type" value="Genomic_DNA"/>
</dbReference>
<evidence type="ECO:0000256" key="1">
    <source>
        <dbReference type="SAM" id="SignalP"/>
    </source>
</evidence>
<feature type="chain" id="PRO_5043008221" evidence="1">
    <location>
        <begin position="17"/>
        <end position="178"/>
    </location>
</feature>
<evidence type="ECO:0000313" key="2">
    <source>
        <dbReference type="EMBL" id="KAK6175721.1"/>
    </source>
</evidence>